<dbReference type="GO" id="GO:0004637">
    <property type="term" value="F:phosphoribosylamine-glycine ligase activity"/>
    <property type="evidence" value="ECO:0007669"/>
    <property type="project" value="TreeGrafter"/>
</dbReference>
<evidence type="ECO:0000313" key="8">
    <source>
        <dbReference type="EMBL" id="CAA2934517.1"/>
    </source>
</evidence>
<dbReference type="Gene3D" id="3.90.650.10">
    <property type="entry name" value="PurM-like C-terminal domain"/>
    <property type="match status" value="1"/>
</dbReference>
<evidence type="ECO:0000256" key="5">
    <source>
        <dbReference type="ARBA" id="ARBA00022741"/>
    </source>
</evidence>
<dbReference type="Proteomes" id="UP000594638">
    <property type="component" value="Unassembled WGS sequence"/>
</dbReference>
<dbReference type="PANTHER" id="PTHR10520:SF12">
    <property type="entry name" value="TRIFUNCTIONAL PURINE BIOSYNTHETIC PROTEIN ADENOSINE-3"/>
    <property type="match status" value="1"/>
</dbReference>
<accession>A0A8S0P9R8</accession>
<dbReference type="PANTHER" id="PTHR10520">
    <property type="entry name" value="TRIFUNCTIONAL PURINE BIOSYNTHETIC PROTEIN ADENOSINE-3-RELATED"/>
    <property type="match status" value="1"/>
</dbReference>
<protein>
    <recommendedName>
        <fullName evidence="2">phosphoribosylformylglycinamidine cyclo-ligase</fullName>
        <ecNumber evidence="2">6.3.3.1</ecNumber>
    </recommendedName>
</protein>
<dbReference type="Pfam" id="PF07983">
    <property type="entry name" value="X8"/>
    <property type="match status" value="1"/>
</dbReference>
<dbReference type="GO" id="GO:0006189">
    <property type="term" value="P:'de novo' IMP biosynthetic process"/>
    <property type="evidence" value="ECO:0007669"/>
    <property type="project" value="InterPro"/>
</dbReference>
<evidence type="ECO:0000256" key="1">
    <source>
        <dbReference type="ARBA" id="ARBA00004686"/>
    </source>
</evidence>
<dbReference type="CDD" id="cd02196">
    <property type="entry name" value="PurM"/>
    <property type="match status" value="1"/>
</dbReference>
<evidence type="ECO:0000256" key="3">
    <source>
        <dbReference type="ARBA" id="ARBA00022598"/>
    </source>
</evidence>
<keyword evidence="9" id="KW-1185">Reference proteome</keyword>
<dbReference type="Pfam" id="PF02769">
    <property type="entry name" value="AIRS_C"/>
    <property type="match status" value="1"/>
</dbReference>
<dbReference type="EMBL" id="CACTIH010000015">
    <property type="protein sequence ID" value="CAA2934517.1"/>
    <property type="molecule type" value="Genomic_DNA"/>
</dbReference>
<dbReference type="EC" id="6.3.3.1" evidence="2"/>
<dbReference type="AlphaFoldDB" id="A0A8S0P9R8"/>
<evidence type="ECO:0000256" key="4">
    <source>
        <dbReference type="ARBA" id="ARBA00022729"/>
    </source>
</evidence>
<dbReference type="InterPro" id="IPR036676">
    <property type="entry name" value="PurM-like_C_sf"/>
</dbReference>
<evidence type="ECO:0000259" key="7">
    <source>
        <dbReference type="SMART" id="SM00768"/>
    </source>
</evidence>
<dbReference type="SUPFAM" id="SSF55326">
    <property type="entry name" value="PurM N-terminal domain-like"/>
    <property type="match status" value="1"/>
</dbReference>
<sequence length="520" mass="56152">MELAIIIANMRPNSWQNGTMQELLERTQAQLANTSQNEEVVLLERKVDADTVADYATNQMIGRLSFRQNTAEQSHRGGSVKFNASNLSTGLLPSLYNNSNKEVQSRSRTDGIVLSISCSGTKNDVESAKGSRADGPTYKDAGVDIDAGSELVKRIAKMVPGIGGFCGLFLLEDSHLVVGTHGVGTKLKLAFETGIHETFGIDLVAMSVNDIVTSGAKPLFFLDYFATSHLDVDLAEKTAEMPDFYAEGEYDLSGFAVGIVKKESVIDGKNITVGDVLLCLPSSGVHSNGFSRQKVIARAPSELVVPNDISFSHVLDIISKGGVKGIAHITGGGFTDNIPRVFPKGLGAVIYKDSWVVPPIFKWIQVAGRIEDSEMKRTFNMGIGMVLVVNKETALKILGDGRGTNTTHQIGEIALDWACGSGQADCRPIRAGGPCFEPNTLVSHASFAFNSYYQQNGNNDIACNFGGTARLTQTNPSYEKCVYETSGPVKSSAPPLLSYKSKSIGWKFGVLILLFQYLRR</sequence>
<dbReference type="SUPFAM" id="SSF56042">
    <property type="entry name" value="PurM C-terminal domain-like"/>
    <property type="match status" value="1"/>
</dbReference>
<reference evidence="8 9" key="1">
    <citation type="submission" date="2019-12" db="EMBL/GenBank/DDBJ databases">
        <authorList>
            <person name="Alioto T."/>
            <person name="Alioto T."/>
            <person name="Gomez Garrido J."/>
        </authorList>
    </citation>
    <scope>NUCLEOTIDE SEQUENCE [LARGE SCALE GENOMIC DNA]</scope>
</reference>
<dbReference type="Gene3D" id="3.30.1330.10">
    <property type="entry name" value="PurM-like, N-terminal domain"/>
    <property type="match status" value="1"/>
</dbReference>
<evidence type="ECO:0000256" key="6">
    <source>
        <dbReference type="ARBA" id="ARBA00022840"/>
    </source>
</evidence>
<gene>
    <name evidence="8" type="ORF">OLEA9_A085851</name>
</gene>
<dbReference type="InterPro" id="IPR012946">
    <property type="entry name" value="X8"/>
</dbReference>
<keyword evidence="3" id="KW-0436">Ligase</keyword>
<dbReference type="InterPro" id="IPR036921">
    <property type="entry name" value="PurM-like_N_sf"/>
</dbReference>
<evidence type="ECO:0000256" key="2">
    <source>
        <dbReference type="ARBA" id="ARBA00013047"/>
    </source>
</evidence>
<keyword evidence="4" id="KW-0732">Signal</keyword>
<proteinExistence type="predicted"/>
<feature type="domain" description="X8" evidence="7">
    <location>
        <begin position="388"/>
        <end position="483"/>
    </location>
</feature>
<keyword evidence="5" id="KW-0547">Nucleotide-binding</keyword>
<dbReference type="InterPro" id="IPR004733">
    <property type="entry name" value="PurM_cligase"/>
</dbReference>
<dbReference type="InterPro" id="IPR016188">
    <property type="entry name" value="PurM-like_N"/>
</dbReference>
<dbReference type="Pfam" id="PF00586">
    <property type="entry name" value="AIRS"/>
    <property type="match status" value="1"/>
</dbReference>
<organism evidence="8 9">
    <name type="scientific">Olea europaea subsp. europaea</name>
    <dbReference type="NCBI Taxonomy" id="158383"/>
    <lineage>
        <taxon>Eukaryota</taxon>
        <taxon>Viridiplantae</taxon>
        <taxon>Streptophyta</taxon>
        <taxon>Embryophyta</taxon>
        <taxon>Tracheophyta</taxon>
        <taxon>Spermatophyta</taxon>
        <taxon>Magnoliopsida</taxon>
        <taxon>eudicotyledons</taxon>
        <taxon>Gunneridae</taxon>
        <taxon>Pentapetalae</taxon>
        <taxon>asterids</taxon>
        <taxon>lamiids</taxon>
        <taxon>Lamiales</taxon>
        <taxon>Oleaceae</taxon>
        <taxon>Oleeae</taxon>
        <taxon>Olea</taxon>
    </lineage>
</organism>
<dbReference type="GO" id="GO:0004641">
    <property type="term" value="F:phosphoribosylformylglycinamidine cyclo-ligase activity"/>
    <property type="evidence" value="ECO:0007669"/>
    <property type="project" value="UniProtKB-EC"/>
</dbReference>
<comment type="caution">
    <text evidence="8">The sequence shown here is derived from an EMBL/GenBank/DDBJ whole genome shotgun (WGS) entry which is preliminary data.</text>
</comment>
<dbReference type="GO" id="GO:0005829">
    <property type="term" value="C:cytosol"/>
    <property type="evidence" value="ECO:0007669"/>
    <property type="project" value="TreeGrafter"/>
</dbReference>
<dbReference type="GO" id="GO:0046084">
    <property type="term" value="P:adenine biosynthetic process"/>
    <property type="evidence" value="ECO:0007669"/>
    <property type="project" value="TreeGrafter"/>
</dbReference>
<keyword evidence="6" id="KW-0067">ATP-binding</keyword>
<dbReference type="OrthoDB" id="2018833at2759"/>
<dbReference type="InterPro" id="IPR010918">
    <property type="entry name" value="PurM-like_C_dom"/>
</dbReference>
<dbReference type="Gramene" id="OE9A085851T1">
    <property type="protein sequence ID" value="OE9A085851C1"/>
    <property type="gene ID" value="OE9A085851"/>
</dbReference>
<name>A0A8S0P9R8_OLEEU</name>
<dbReference type="SMART" id="SM00768">
    <property type="entry name" value="X8"/>
    <property type="match status" value="1"/>
</dbReference>
<comment type="pathway">
    <text evidence="1">Purine metabolism; IMP biosynthesis via de novo pathway; 5-amino-1-(5-phospho-D-ribosyl)imidazole from N(2)-formyl-N(1)-(5-phospho-D-ribosyl)glycinamide: step 2/2.</text>
</comment>
<evidence type="ECO:0000313" key="9">
    <source>
        <dbReference type="Proteomes" id="UP000594638"/>
    </source>
</evidence>
<dbReference type="GO" id="GO:0005524">
    <property type="term" value="F:ATP binding"/>
    <property type="evidence" value="ECO:0007669"/>
    <property type="project" value="UniProtKB-KW"/>
</dbReference>